<dbReference type="EMBL" id="JAAMPC010000001">
    <property type="protein sequence ID" value="KAG2334623.1"/>
    <property type="molecule type" value="Genomic_DNA"/>
</dbReference>
<accession>A0A8X7WPG5</accession>
<gene>
    <name evidence="1" type="ORF">Bca52824_005803</name>
</gene>
<sequence>MPKDDLARTGKEIPYMVPGCAVRTSGTRRIRLAATTVAIPCHHAMPRSTKLPARMEMEAKANAIGDH</sequence>
<name>A0A8X7WPG5_BRACI</name>
<evidence type="ECO:0000313" key="1">
    <source>
        <dbReference type="EMBL" id="KAG2334623.1"/>
    </source>
</evidence>
<protein>
    <submittedName>
        <fullName evidence="1">Uncharacterized protein</fullName>
    </submittedName>
</protein>
<evidence type="ECO:0000313" key="2">
    <source>
        <dbReference type="Proteomes" id="UP000886595"/>
    </source>
</evidence>
<organism evidence="1 2">
    <name type="scientific">Brassica carinata</name>
    <name type="common">Ethiopian mustard</name>
    <name type="synonym">Abyssinian cabbage</name>
    <dbReference type="NCBI Taxonomy" id="52824"/>
    <lineage>
        <taxon>Eukaryota</taxon>
        <taxon>Viridiplantae</taxon>
        <taxon>Streptophyta</taxon>
        <taxon>Embryophyta</taxon>
        <taxon>Tracheophyta</taxon>
        <taxon>Spermatophyta</taxon>
        <taxon>Magnoliopsida</taxon>
        <taxon>eudicotyledons</taxon>
        <taxon>Gunneridae</taxon>
        <taxon>Pentapetalae</taxon>
        <taxon>rosids</taxon>
        <taxon>malvids</taxon>
        <taxon>Brassicales</taxon>
        <taxon>Brassicaceae</taxon>
        <taxon>Brassiceae</taxon>
        <taxon>Brassica</taxon>
    </lineage>
</organism>
<dbReference type="AlphaFoldDB" id="A0A8X7WPG5"/>
<dbReference type="Proteomes" id="UP000886595">
    <property type="component" value="Unassembled WGS sequence"/>
</dbReference>
<comment type="caution">
    <text evidence="1">The sequence shown here is derived from an EMBL/GenBank/DDBJ whole genome shotgun (WGS) entry which is preliminary data.</text>
</comment>
<keyword evidence="2" id="KW-1185">Reference proteome</keyword>
<reference evidence="1 2" key="1">
    <citation type="submission" date="2020-02" db="EMBL/GenBank/DDBJ databases">
        <authorList>
            <person name="Ma Q."/>
            <person name="Huang Y."/>
            <person name="Song X."/>
            <person name="Pei D."/>
        </authorList>
    </citation>
    <scope>NUCLEOTIDE SEQUENCE [LARGE SCALE GENOMIC DNA]</scope>
    <source>
        <strain evidence="1">Sxm20200214</strain>
        <tissue evidence="1">Leaf</tissue>
    </source>
</reference>
<proteinExistence type="predicted"/>